<accession>A0A226DED8</accession>
<gene>
    <name evidence="2" type="ORF">Fcan01_21468</name>
</gene>
<feature type="transmembrane region" description="Helical" evidence="1">
    <location>
        <begin position="100"/>
        <end position="125"/>
    </location>
</feature>
<keyword evidence="1" id="KW-0472">Membrane</keyword>
<dbReference type="Proteomes" id="UP000198287">
    <property type="component" value="Unassembled WGS sequence"/>
</dbReference>
<sequence>MFHPLFGYSLQKGAKIIAIADLVIVFLSTTLRFVVYDVQEFQEYEIETEYITTNETAADSQFNGTEIATHDSAAAANLTAHILEILKQSNKAVEEQHEHYLALTIATLVITGVIYILYMCLEVWLCRLLMRASNNRDGSACKTWFWVRLCVTMVILMFSIVGIATLKHDWVDWVLEPLNLYRIYELIVINEFKREIAATSGRVKLRA</sequence>
<dbReference type="OMA" id="RDGSACK"/>
<dbReference type="AlphaFoldDB" id="A0A226DED8"/>
<protein>
    <submittedName>
        <fullName evidence="2">tRNA uridine 5-carboxymethylaminomethyl modification enzyme MnmG</fullName>
    </submittedName>
</protein>
<keyword evidence="3" id="KW-1185">Reference proteome</keyword>
<name>A0A226DED8_FOLCA</name>
<evidence type="ECO:0000313" key="2">
    <source>
        <dbReference type="EMBL" id="OXA43543.1"/>
    </source>
</evidence>
<keyword evidence="1" id="KW-0812">Transmembrane</keyword>
<dbReference type="OrthoDB" id="8266275at2759"/>
<comment type="caution">
    <text evidence="2">The sequence shown here is derived from an EMBL/GenBank/DDBJ whole genome shotgun (WGS) entry which is preliminary data.</text>
</comment>
<feature type="transmembrane region" description="Helical" evidence="1">
    <location>
        <begin position="145"/>
        <end position="166"/>
    </location>
</feature>
<proteinExistence type="predicted"/>
<reference evidence="2 3" key="1">
    <citation type="submission" date="2015-12" db="EMBL/GenBank/DDBJ databases">
        <title>The genome of Folsomia candida.</title>
        <authorList>
            <person name="Faddeeva A."/>
            <person name="Derks M.F."/>
            <person name="Anvar Y."/>
            <person name="Smit S."/>
            <person name="Van Straalen N."/>
            <person name="Roelofs D."/>
        </authorList>
    </citation>
    <scope>NUCLEOTIDE SEQUENCE [LARGE SCALE GENOMIC DNA]</scope>
    <source>
        <strain evidence="2 3">VU population</strain>
        <tissue evidence="2">Whole body</tissue>
    </source>
</reference>
<evidence type="ECO:0000256" key="1">
    <source>
        <dbReference type="SAM" id="Phobius"/>
    </source>
</evidence>
<keyword evidence="1" id="KW-1133">Transmembrane helix</keyword>
<feature type="transmembrane region" description="Helical" evidence="1">
    <location>
        <begin position="16"/>
        <end position="35"/>
    </location>
</feature>
<dbReference type="EMBL" id="LNIX01000021">
    <property type="protein sequence ID" value="OXA43543.1"/>
    <property type="molecule type" value="Genomic_DNA"/>
</dbReference>
<organism evidence="2 3">
    <name type="scientific">Folsomia candida</name>
    <name type="common">Springtail</name>
    <dbReference type="NCBI Taxonomy" id="158441"/>
    <lineage>
        <taxon>Eukaryota</taxon>
        <taxon>Metazoa</taxon>
        <taxon>Ecdysozoa</taxon>
        <taxon>Arthropoda</taxon>
        <taxon>Hexapoda</taxon>
        <taxon>Collembola</taxon>
        <taxon>Entomobryomorpha</taxon>
        <taxon>Isotomoidea</taxon>
        <taxon>Isotomidae</taxon>
        <taxon>Proisotominae</taxon>
        <taxon>Folsomia</taxon>
    </lineage>
</organism>
<evidence type="ECO:0000313" key="3">
    <source>
        <dbReference type="Proteomes" id="UP000198287"/>
    </source>
</evidence>